<protein>
    <recommendedName>
        <fullName evidence="1">GP-PDE domain-containing protein</fullName>
    </recommendedName>
</protein>
<sequence>MSLPIPVPATFRIIAHRGASAYAPENTLPAFRLAQEMGVYEVELDTQLTTDGQVVLCHDATLARYGHGPRRVEEMRWPELAGLDMGSWFSPFLFGGEPMVTLEQLFQVFEDRLFYHIELKGLAPGLPAAVHQLIRRHGLRHVCLVTSFARDSLAAMRSLDATLPMGWLVRAIDQEAMAGARELSLAQLCPAAEEVTPEAVAQARQVVSEVRAWGINGTRVSTQAEEVQSLIRRVLAAGCDGMTINWPDWVRHG</sequence>
<keyword evidence="3" id="KW-1185">Reference proteome</keyword>
<dbReference type="Pfam" id="PF03009">
    <property type="entry name" value="GDPD"/>
    <property type="match status" value="1"/>
</dbReference>
<dbReference type="Gene3D" id="3.20.20.190">
    <property type="entry name" value="Phosphatidylinositol (PI) phosphodiesterase"/>
    <property type="match status" value="1"/>
</dbReference>
<dbReference type="RefSeq" id="WP_141610871.1">
    <property type="nucleotide sequence ID" value="NZ_VIGC02000019.1"/>
</dbReference>
<dbReference type="PROSITE" id="PS51704">
    <property type="entry name" value="GP_PDE"/>
    <property type="match status" value="1"/>
</dbReference>
<dbReference type="PANTHER" id="PTHR46211">
    <property type="entry name" value="GLYCEROPHOSPHORYL DIESTER PHOSPHODIESTERASE"/>
    <property type="match status" value="1"/>
</dbReference>
<dbReference type="EMBL" id="VIGC01000019">
    <property type="protein sequence ID" value="TQE94829.1"/>
    <property type="molecule type" value="Genomic_DNA"/>
</dbReference>
<accession>A0A540VDJ1</accession>
<dbReference type="GO" id="GO:0008081">
    <property type="term" value="F:phosphoric diester hydrolase activity"/>
    <property type="evidence" value="ECO:0007669"/>
    <property type="project" value="InterPro"/>
</dbReference>
<dbReference type="InParanoid" id="A0A540VDJ1"/>
<dbReference type="InterPro" id="IPR030395">
    <property type="entry name" value="GP_PDE_dom"/>
</dbReference>
<reference evidence="2 3" key="1">
    <citation type="submission" date="2019-06" db="EMBL/GenBank/DDBJ databases">
        <title>Genome sequence of Litorilinea aerophila BAA-2444.</title>
        <authorList>
            <person name="Maclea K.S."/>
            <person name="Maurais E.G."/>
            <person name="Iannazzi L.C."/>
        </authorList>
    </citation>
    <scope>NUCLEOTIDE SEQUENCE [LARGE SCALE GENOMIC DNA]</scope>
    <source>
        <strain evidence="2 3">ATCC BAA-2444</strain>
    </source>
</reference>
<dbReference type="PANTHER" id="PTHR46211:SF14">
    <property type="entry name" value="GLYCEROPHOSPHODIESTER PHOSPHODIESTERASE"/>
    <property type="match status" value="1"/>
</dbReference>
<dbReference type="SUPFAM" id="SSF51695">
    <property type="entry name" value="PLC-like phosphodiesterases"/>
    <property type="match status" value="1"/>
</dbReference>
<organism evidence="2 3">
    <name type="scientific">Litorilinea aerophila</name>
    <dbReference type="NCBI Taxonomy" id="1204385"/>
    <lineage>
        <taxon>Bacteria</taxon>
        <taxon>Bacillati</taxon>
        <taxon>Chloroflexota</taxon>
        <taxon>Caldilineae</taxon>
        <taxon>Caldilineales</taxon>
        <taxon>Caldilineaceae</taxon>
        <taxon>Litorilinea</taxon>
    </lineage>
</organism>
<dbReference type="AlphaFoldDB" id="A0A540VDJ1"/>
<evidence type="ECO:0000313" key="2">
    <source>
        <dbReference type="EMBL" id="TQE94829.1"/>
    </source>
</evidence>
<name>A0A540VDJ1_9CHLR</name>
<dbReference type="GO" id="GO:0006629">
    <property type="term" value="P:lipid metabolic process"/>
    <property type="evidence" value="ECO:0007669"/>
    <property type="project" value="InterPro"/>
</dbReference>
<comment type="caution">
    <text evidence="2">The sequence shown here is derived from an EMBL/GenBank/DDBJ whole genome shotgun (WGS) entry which is preliminary data.</text>
</comment>
<gene>
    <name evidence="2" type="ORF">FKZ61_14520</name>
</gene>
<dbReference type="OrthoDB" id="384721at2"/>
<proteinExistence type="predicted"/>
<dbReference type="Proteomes" id="UP000317371">
    <property type="component" value="Unassembled WGS sequence"/>
</dbReference>
<evidence type="ECO:0000259" key="1">
    <source>
        <dbReference type="PROSITE" id="PS51704"/>
    </source>
</evidence>
<evidence type="ECO:0000313" key="3">
    <source>
        <dbReference type="Proteomes" id="UP000317371"/>
    </source>
</evidence>
<feature type="domain" description="GP-PDE" evidence="1">
    <location>
        <begin position="11"/>
        <end position="253"/>
    </location>
</feature>
<dbReference type="InterPro" id="IPR017946">
    <property type="entry name" value="PLC-like_Pdiesterase_TIM-brl"/>
</dbReference>